<dbReference type="EC" id="2.5.1.39" evidence="12 13"/>
<gene>
    <name evidence="12" type="primary">ubiA</name>
    <name evidence="14" type="ORF">SAMN05443662_1596</name>
</gene>
<dbReference type="AlphaFoldDB" id="A0A1N6H7S2"/>
<evidence type="ECO:0000313" key="15">
    <source>
        <dbReference type="Proteomes" id="UP000198461"/>
    </source>
</evidence>
<keyword evidence="7 12" id="KW-0831">Ubiquinone biosynthesis</keyword>
<keyword evidence="6 12" id="KW-0808">Transferase</keyword>
<evidence type="ECO:0000256" key="8">
    <source>
        <dbReference type="ARBA" id="ARBA00022692"/>
    </source>
</evidence>
<dbReference type="Pfam" id="PF01040">
    <property type="entry name" value="UbiA"/>
    <property type="match status" value="1"/>
</dbReference>
<dbReference type="STRING" id="364032.SAMN05443662_1596"/>
<keyword evidence="15" id="KW-1185">Reference proteome</keyword>
<dbReference type="GO" id="GO:0008412">
    <property type="term" value="F:4-hydroxybenzoate polyprenyltransferase activity"/>
    <property type="evidence" value="ECO:0007669"/>
    <property type="project" value="UniProtKB-UniRule"/>
</dbReference>
<dbReference type="Gene3D" id="1.10.357.140">
    <property type="entry name" value="UbiA prenyltransferase"/>
    <property type="match status" value="1"/>
</dbReference>
<dbReference type="PANTHER" id="PTHR11048:SF28">
    <property type="entry name" value="4-HYDROXYBENZOATE POLYPRENYLTRANSFERASE, MITOCHONDRIAL"/>
    <property type="match status" value="1"/>
</dbReference>
<sequence length="280" mass="31407">MVTKLSAYIRLMRLDRPVGIWLVLWPALWALWLGAGGTPDPWTLFVFVMGAVLMRSAGCVINDYADRNFDPHVKRTCTRPIACGEVSPKEALVLFALLIALAFALVLTLNRETVLWSLGAFVLAALYPFTKRWTYWPQAFLGAAFAWAIPMGFAATRGEVPPEAWLLYAATLVWALIYDTYYAMVDREDDIKIGVKSPAVLLGERVLQVVAVLQWVMILLLIFAGMAFGLGPWYFAAVLLAAAQFVWHQRLAASGRPFEAFLRNHWVAFTIWIGIALQLR</sequence>
<dbReference type="InterPro" id="IPR044878">
    <property type="entry name" value="UbiA_sf"/>
</dbReference>
<proteinExistence type="inferred from homology"/>
<protein>
    <recommendedName>
        <fullName evidence="12 13">4-hydroxybenzoate octaprenyltransferase</fullName>
        <ecNumber evidence="12 13">2.5.1.39</ecNumber>
    </recommendedName>
    <alternativeName>
        <fullName evidence="12">4-HB polyprenyltransferase</fullName>
    </alternativeName>
</protein>
<evidence type="ECO:0000256" key="9">
    <source>
        <dbReference type="ARBA" id="ARBA00022842"/>
    </source>
</evidence>
<evidence type="ECO:0000256" key="10">
    <source>
        <dbReference type="ARBA" id="ARBA00022989"/>
    </source>
</evidence>
<dbReference type="InterPro" id="IPR030470">
    <property type="entry name" value="UbiA_prenylTrfase_CS"/>
</dbReference>
<evidence type="ECO:0000256" key="7">
    <source>
        <dbReference type="ARBA" id="ARBA00022688"/>
    </source>
</evidence>
<feature type="transmembrane region" description="Helical" evidence="12">
    <location>
        <begin position="18"/>
        <end position="36"/>
    </location>
</feature>
<dbReference type="InterPro" id="IPR039653">
    <property type="entry name" value="Prenyltransferase"/>
</dbReference>
<comment type="pathway">
    <text evidence="12">Cofactor biosynthesis; ubiquinone biosynthesis.</text>
</comment>
<comment type="cofactor">
    <cofactor evidence="1 12">
        <name>Mg(2+)</name>
        <dbReference type="ChEBI" id="CHEBI:18420"/>
    </cofactor>
</comment>
<dbReference type="FunFam" id="1.10.357.140:FF:000002">
    <property type="entry name" value="4-hydroxybenzoate octaprenyltransferase"/>
    <property type="match status" value="1"/>
</dbReference>
<evidence type="ECO:0000313" key="14">
    <source>
        <dbReference type="EMBL" id="SIO15834.1"/>
    </source>
</evidence>
<organism evidence="14 15">
    <name type="scientific">Sulfurivirga caldicuralii</name>
    <dbReference type="NCBI Taxonomy" id="364032"/>
    <lineage>
        <taxon>Bacteria</taxon>
        <taxon>Pseudomonadati</taxon>
        <taxon>Pseudomonadota</taxon>
        <taxon>Gammaproteobacteria</taxon>
        <taxon>Thiotrichales</taxon>
        <taxon>Piscirickettsiaceae</taxon>
        <taxon>Sulfurivirga</taxon>
    </lineage>
</organism>
<dbReference type="GO" id="GO:0006744">
    <property type="term" value="P:ubiquinone biosynthetic process"/>
    <property type="evidence" value="ECO:0007669"/>
    <property type="project" value="UniProtKB-UniRule"/>
</dbReference>
<evidence type="ECO:0000256" key="1">
    <source>
        <dbReference type="ARBA" id="ARBA00001946"/>
    </source>
</evidence>
<dbReference type="PROSITE" id="PS00943">
    <property type="entry name" value="UBIA"/>
    <property type="match status" value="1"/>
</dbReference>
<feature type="transmembrane region" description="Helical" evidence="12">
    <location>
        <begin position="135"/>
        <end position="153"/>
    </location>
</feature>
<feature type="transmembrane region" description="Helical" evidence="12">
    <location>
        <begin position="114"/>
        <end position="130"/>
    </location>
</feature>
<keyword evidence="8 12" id="KW-0812">Transmembrane</keyword>
<dbReference type="Proteomes" id="UP000198461">
    <property type="component" value="Unassembled WGS sequence"/>
</dbReference>
<comment type="similarity">
    <text evidence="3 12">Belongs to the UbiA prenyltransferase family.</text>
</comment>
<evidence type="ECO:0000256" key="11">
    <source>
        <dbReference type="ARBA" id="ARBA00023136"/>
    </source>
</evidence>
<dbReference type="HAMAP" id="MF_01635">
    <property type="entry name" value="UbiA"/>
    <property type="match status" value="1"/>
</dbReference>
<keyword evidence="10 12" id="KW-1133">Transmembrane helix</keyword>
<feature type="transmembrane region" description="Helical" evidence="12">
    <location>
        <begin position="91"/>
        <end position="108"/>
    </location>
</feature>
<evidence type="ECO:0000256" key="13">
    <source>
        <dbReference type="NCBIfam" id="TIGR01474"/>
    </source>
</evidence>
<dbReference type="NCBIfam" id="TIGR01474">
    <property type="entry name" value="ubiA_proteo"/>
    <property type="match status" value="1"/>
</dbReference>
<dbReference type="UniPathway" id="UPA00232"/>
<evidence type="ECO:0000256" key="6">
    <source>
        <dbReference type="ARBA" id="ARBA00022679"/>
    </source>
</evidence>
<evidence type="ECO:0000256" key="12">
    <source>
        <dbReference type="HAMAP-Rule" id="MF_01635"/>
    </source>
</evidence>
<keyword evidence="11 12" id="KW-0472">Membrane</keyword>
<evidence type="ECO:0000256" key="3">
    <source>
        <dbReference type="ARBA" id="ARBA00005985"/>
    </source>
</evidence>
<reference evidence="14 15" key="1">
    <citation type="submission" date="2016-11" db="EMBL/GenBank/DDBJ databases">
        <authorList>
            <person name="Jaros S."/>
            <person name="Januszkiewicz K."/>
            <person name="Wedrychowicz H."/>
        </authorList>
    </citation>
    <scope>NUCLEOTIDE SEQUENCE [LARGE SCALE GENOMIC DNA]</scope>
    <source>
        <strain evidence="14 15">DSM 17737</strain>
    </source>
</reference>
<evidence type="ECO:0000256" key="4">
    <source>
        <dbReference type="ARBA" id="ARBA00022475"/>
    </source>
</evidence>
<dbReference type="EMBL" id="FSRE01000004">
    <property type="protein sequence ID" value="SIO15834.1"/>
    <property type="molecule type" value="Genomic_DNA"/>
</dbReference>
<keyword evidence="5 12" id="KW-0997">Cell inner membrane</keyword>
<dbReference type="PANTHER" id="PTHR11048">
    <property type="entry name" value="PRENYLTRANSFERASES"/>
    <property type="match status" value="1"/>
</dbReference>
<comment type="catalytic activity">
    <reaction evidence="12">
        <text>all-trans-octaprenyl diphosphate + 4-hydroxybenzoate = 4-hydroxy-3-(all-trans-octaprenyl)benzoate + diphosphate</text>
        <dbReference type="Rhea" id="RHEA:27782"/>
        <dbReference type="ChEBI" id="CHEBI:1617"/>
        <dbReference type="ChEBI" id="CHEBI:17879"/>
        <dbReference type="ChEBI" id="CHEBI:33019"/>
        <dbReference type="ChEBI" id="CHEBI:57711"/>
        <dbReference type="EC" id="2.5.1.39"/>
    </reaction>
</comment>
<dbReference type="OrthoDB" id="9782418at2"/>
<keyword evidence="9 12" id="KW-0460">Magnesium</keyword>
<dbReference type="Gene3D" id="1.20.120.1780">
    <property type="entry name" value="UbiA prenyltransferase"/>
    <property type="match status" value="1"/>
</dbReference>
<keyword evidence="4 12" id="KW-1003">Cell membrane</keyword>
<dbReference type="RefSeq" id="WP_074201873.1">
    <property type="nucleotide sequence ID" value="NZ_FSRE01000004.1"/>
</dbReference>
<evidence type="ECO:0000256" key="5">
    <source>
        <dbReference type="ARBA" id="ARBA00022519"/>
    </source>
</evidence>
<evidence type="ECO:0000256" key="2">
    <source>
        <dbReference type="ARBA" id="ARBA00004141"/>
    </source>
</evidence>
<feature type="transmembrane region" description="Helical" evidence="12">
    <location>
        <begin position="165"/>
        <end position="185"/>
    </location>
</feature>
<dbReference type="CDD" id="cd13959">
    <property type="entry name" value="PT_UbiA_COQ2"/>
    <property type="match status" value="1"/>
</dbReference>
<accession>A0A1N6H7S2</accession>
<dbReference type="InterPro" id="IPR006370">
    <property type="entry name" value="HB_polyprenyltransferase-like"/>
</dbReference>
<dbReference type="FunFam" id="1.20.120.1780:FF:000001">
    <property type="entry name" value="4-hydroxybenzoate octaprenyltransferase"/>
    <property type="match status" value="1"/>
</dbReference>
<comment type="function">
    <text evidence="12">Catalyzes the prenylation of para-hydroxybenzoate (PHB) with an all-trans polyprenyl group. Mediates the second step in the final reaction sequence of ubiquinone-8 (UQ-8) biosynthesis, which is the condensation of the polyisoprenoid side chain with PHB, generating the first membrane-bound Q intermediate 3-octaprenyl-4-hydroxybenzoate.</text>
</comment>
<dbReference type="InterPro" id="IPR000537">
    <property type="entry name" value="UbiA_prenyltransferase"/>
</dbReference>
<comment type="subcellular location">
    <subcellularLocation>
        <location evidence="12">Cell inner membrane</location>
        <topology evidence="12">Multi-pass membrane protein</topology>
    </subcellularLocation>
    <subcellularLocation>
        <location evidence="2">Membrane</location>
        <topology evidence="2">Multi-pass membrane protein</topology>
    </subcellularLocation>
</comment>
<dbReference type="GO" id="GO:0005886">
    <property type="term" value="C:plasma membrane"/>
    <property type="evidence" value="ECO:0007669"/>
    <property type="project" value="UniProtKB-SubCell"/>
</dbReference>
<name>A0A1N6H7S2_9GAMM</name>